<feature type="domain" description="UDP-glucose/GDP-mannose dehydrogenase N-terminal" evidence="2">
    <location>
        <begin position="8"/>
        <end position="62"/>
    </location>
</feature>
<keyword evidence="4" id="KW-1185">Reference proteome</keyword>
<feature type="non-terminal residue" evidence="3">
    <location>
        <position position="65"/>
    </location>
</feature>
<reference evidence="3 4" key="1">
    <citation type="submission" date="2023-12" db="EMBL/GenBank/DDBJ databases">
        <title>Draft Genome Sequences of Bordetella parapertussis clinical Isolates from Colombia, 2023.</title>
        <authorList>
            <person name="Montilla E.A."/>
            <person name="Rojas F."/>
            <person name="Vargas M.N."/>
            <person name="Bonilla V."/>
            <person name="Duarte C."/>
        </authorList>
    </citation>
    <scope>NUCLEOTIDE SEQUENCE [LARGE SCALE GENOMIC DNA]</scope>
    <source>
        <strain evidence="3 4">320001806</strain>
    </source>
</reference>
<dbReference type="Gene3D" id="3.40.50.720">
    <property type="entry name" value="NAD(P)-binding Rossmann-like Domain"/>
    <property type="match status" value="1"/>
</dbReference>
<dbReference type="Pfam" id="PF03721">
    <property type="entry name" value="UDPG_MGDP_dh_N"/>
    <property type="match status" value="1"/>
</dbReference>
<dbReference type="PANTHER" id="PTHR43491:SF2">
    <property type="entry name" value="UDP-N-ACETYL-D-MANNOSAMINE DEHYDROGENASE"/>
    <property type="match status" value="1"/>
</dbReference>
<dbReference type="InterPro" id="IPR001732">
    <property type="entry name" value="UDP-Glc/GDP-Man_DH_N"/>
</dbReference>
<protein>
    <submittedName>
        <fullName evidence="3">Vi polysaccharide biosynthesis UDP-N-acetylglucosamine C-6 dehydrogenase TviB</fullName>
    </submittedName>
</protein>
<sequence>MLRIDDVKLAVVGLGYVGLPLAVEFGKKRPVIGFDINERRIAALKAGHDHTLEVEDDELAQAGQL</sequence>
<dbReference type="SUPFAM" id="SSF51735">
    <property type="entry name" value="NAD(P)-binding Rossmann-fold domains"/>
    <property type="match status" value="1"/>
</dbReference>
<dbReference type="InterPro" id="IPR036291">
    <property type="entry name" value="NAD(P)-bd_dom_sf"/>
</dbReference>
<organism evidence="3 4">
    <name type="scientific">Bordetella parapertussis</name>
    <dbReference type="NCBI Taxonomy" id="519"/>
    <lineage>
        <taxon>Bacteria</taxon>
        <taxon>Pseudomonadati</taxon>
        <taxon>Pseudomonadota</taxon>
        <taxon>Betaproteobacteria</taxon>
        <taxon>Burkholderiales</taxon>
        <taxon>Alcaligenaceae</taxon>
        <taxon>Bordetella</taxon>
    </lineage>
</organism>
<gene>
    <name evidence="3" type="ORF">U5T69_11760</name>
</gene>
<dbReference type="Proteomes" id="UP001324595">
    <property type="component" value="Unassembled WGS sequence"/>
</dbReference>
<proteinExistence type="inferred from homology"/>
<accession>A0ABU5X4T4</accession>
<comment type="caution">
    <text evidence="3">The sequence shown here is derived from an EMBL/GenBank/DDBJ whole genome shotgun (WGS) entry which is preliminary data.</text>
</comment>
<evidence type="ECO:0000256" key="1">
    <source>
        <dbReference type="ARBA" id="ARBA00006601"/>
    </source>
</evidence>
<comment type="similarity">
    <text evidence="1">Belongs to the UDP-glucose/GDP-mannose dehydrogenase family.</text>
</comment>
<dbReference type="PANTHER" id="PTHR43491">
    <property type="entry name" value="UDP-N-ACETYL-D-MANNOSAMINE DEHYDROGENASE"/>
    <property type="match status" value="1"/>
</dbReference>
<evidence type="ECO:0000313" key="4">
    <source>
        <dbReference type="Proteomes" id="UP001324595"/>
    </source>
</evidence>
<evidence type="ECO:0000259" key="2">
    <source>
        <dbReference type="Pfam" id="PF03721"/>
    </source>
</evidence>
<evidence type="ECO:0000313" key="3">
    <source>
        <dbReference type="EMBL" id="MEB2663862.1"/>
    </source>
</evidence>
<name>A0ABU5X4T4_BORPP</name>
<dbReference type="InterPro" id="IPR028359">
    <property type="entry name" value="UDP_ManNAc/GlcNAc_DH"/>
</dbReference>
<dbReference type="EMBL" id="JAXUBE010000036">
    <property type="protein sequence ID" value="MEB2663862.1"/>
    <property type="molecule type" value="Genomic_DNA"/>
</dbReference>